<dbReference type="AlphaFoldDB" id="A0A1G7CWN7"/>
<keyword evidence="3" id="KW-1185">Reference proteome</keyword>
<dbReference type="Gene3D" id="3.40.47.10">
    <property type="match status" value="1"/>
</dbReference>
<gene>
    <name evidence="2" type="ORF">SAMN04488239_11933</name>
</gene>
<dbReference type="STRING" id="639004.SAMN04488239_11933"/>
<dbReference type="InterPro" id="IPR014030">
    <property type="entry name" value="Ketoacyl_synth_N"/>
</dbReference>
<name>A0A1G7CWN7_9RHOB</name>
<accession>A0A1G7CWN7</accession>
<proteinExistence type="predicted"/>
<dbReference type="Proteomes" id="UP000199628">
    <property type="component" value="Unassembled WGS sequence"/>
</dbReference>
<dbReference type="Pfam" id="PF00109">
    <property type="entry name" value="ketoacyl-synt"/>
    <property type="match status" value="1"/>
</dbReference>
<evidence type="ECO:0000259" key="1">
    <source>
        <dbReference type="Pfam" id="PF00109"/>
    </source>
</evidence>
<dbReference type="EMBL" id="FMZV01000019">
    <property type="protein sequence ID" value="SDE43200.1"/>
    <property type="molecule type" value="Genomic_DNA"/>
</dbReference>
<sequence>MMAESVVILSVGARTPLGFSLAASAAAVRAGISAIGDHPFMIDRFGQCMKVTRDIGLDPQANGVDREIELALSAARDALQALSDVSDLPPVTLLLSTGESRPGKVDGHADAVYQAMAAQLRPAMGGAIAEGTCGGLMAIHHAAVALSESRAELCLAGGVDSYLVPETMEWLDESERLHSEGNIYGFCPGEGAAFCLMARAETAARLGLAPLVSVLASETGTEENRIGTETICLGEGLGMVLAKMRDNLPDPEHPVDRILCDMNGERYRGNEYGFAVLRSSGLFRDAAGFETPADCWGDLGAATGPACIGLVAEAHARGYAKGPLSLVWGSSDNGSRAAVMVADARRDADA</sequence>
<feature type="domain" description="Beta-ketoacyl synthase-like N-terminal" evidence="1">
    <location>
        <begin position="134"/>
        <end position="203"/>
    </location>
</feature>
<evidence type="ECO:0000313" key="3">
    <source>
        <dbReference type="Proteomes" id="UP000199628"/>
    </source>
</evidence>
<dbReference type="GO" id="GO:0016746">
    <property type="term" value="F:acyltransferase activity"/>
    <property type="evidence" value="ECO:0007669"/>
    <property type="project" value="InterPro"/>
</dbReference>
<organism evidence="2 3">
    <name type="scientific">Ruegeria marina</name>
    <dbReference type="NCBI Taxonomy" id="639004"/>
    <lineage>
        <taxon>Bacteria</taxon>
        <taxon>Pseudomonadati</taxon>
        <taxon>Pseudomonadota</taxon>
        <taxon>Alphaproteobacteria</taxon>
        <taxon>Rhodobacterales</taxon>
        <taxon>Roseobacteraceae</taxon>
        <taxon>Ruegeria</taxon>
    </lineage>
</organism>
<dbReference type="SUPFAM" id="SSF53901">
    <property type="entry name" value="Thiolase-like"/>
    <property type="match status" value="1"/>
</dbReference>
<evidence type="ECO:0000313" key="2">
    <source>
        <dbReference type="EMBL" id="SDE43200.1"/>
    </source>
</evidence>
<dbReference type="InterPro" id="IPR016039">
    <property type="entry name" value="Thiolase-like"/>
</dbReference>
<reference evidence="3" key="1">
    <citation type="submission" date="2016-10" db="EMBL/GenBank/DDBJ databases">
        <authorList>
            <person name="Varghese N."/>
            <person name="Submissions S."/>
        </authorList>
    </citation>
    <scope>NUCLEOTIDE SEQUENCE [LARGE SCALE GENOMIC DNA]</scope>
    <source>
        <strain evidence="3">CGMCC 1.9108</strain>
    </source>
</reference>
<protein>
    <submittedName>
        <fullName evidence="2">3-oxoacyl-[acyl-carrier-protein] synthase-1</fullName>
    </submittedName>
</protein>